<reference evidence="1 2" key="1">
    <citation type="submission" date="2011-07" db="EMBL/GenBank/DDBJ databases">
        <title>The complete genome of plasmid 1 of Emticicia oligotrophica DSM 17448.</title>
        <authorList>
            <consortium name="US DOE Joint Genome Institute (JGI-PGF)"/>
            <person name="Lucas S."/>
            <person name="Han J."/>
            <person name="Lapidus A."/>
            <person name="Bruce D."/>
            <person name="Goodwin L."/>
            <person name="Pitluck S."/>
            <person name="Peters L."/>
            <person name="Kyrpides N."/>
            <person name="Mavromatis K."/>
            <person name="Ivanova N."/>
            <person name="Ovchinnikova G."/>
            <person name="Teshima H."/>
            <person name="Detter J.C."/>
            <person name="Tapia R."/>
            <person name="Han C."/>
            <person name="Land M."/>
            <person name="Hauser L."/>
            <person name="Markowitz V."/>
            <person name="Cheng J.-F."/>
            <person name="Hugenholtz P."/>
            <person name="Woyke T."/>
            <person name="Wu D."/>
            <person name="Tindall B."/>
            <person name="Pomrenke H."/>
            <person name="Brambilla E."/>
            <person name="Klenk H.-P."/>
            <person name="Eisen J.A."/>
        </authorList>
    </citation>
    <scope>NUCLEOTIDE SEQUENCE [LARGE SCALE GENOMIC DNA]</scope>
    <source>
        <strain evidence="2">DSM 17448 / GPTSA100-15</strain>
        <plasmid evidence="1 2">pEMTOL01</plasmid>
    </source>
</reference>
<evidence type="ECO:0008006" key="3">
    <source>
        <dbReference type="Google" id="ProtNLM"/>
    </source>
</evidence>
<protein>
    <recommendedName>
        <fullName evidence="3">HTH cro/C1-type domain-containing protein</fullName>
    </recommendedName>
</protein>
<sequence length="180" mass="20662">MTSNSKLDQALKFLILTDKVDLETLRRQVDSQEIINEMPKFKQELLFSKLVFEPVSLGSLFSSKLMLKKLSIDTLASKLGVAPNLIADLLTDKVIPNKVPIVIMKKLLNDFQLTFNDVEQAINRTFELFKNQTNNALSVAMHRKGSEGRFFQKETSSNIYTEEVKDKYIDDLRQIMEESK</sequence>
<geneLocation type="plasmid" evidence="1 2">
    <name>pEMTOL01</name>
</geneLocation>
<dbReference type="Proteomes" id="UP000002875">
    <property type="component" value="Plasmid pEMTOL01"/>
</dbReference>
<proteinExistence type="predicted"/>
<dbReference type="RefSeq" id="WP_015026201.1">
    <property type="nucleotide sequence ID" value="NC_018742.1"/>
</dbReference>
<keyword evidence="2" id="KW-1185">Reference proteome</keyword>
<keyword evidence="1" id="KW-0614">Plasmid</keyword>
<dbReference type="EMBL" id="CP002962">
    <property type="protein sequence ID" value="AFK05455.1"/>
    <property type="molecule type" value="Genomic_DNA"/>
</dbReference>
<gene>
    <name evidence="1" type="ordered locus">Emtol_0183</name>
</gene>
<organism evidence="1 2">
    <name type="scientific">Emticicia oligotrophica (strain DSM 17448 / CIP 109782 / MTCC 6937 / GPTSA100-15)</name>
    <dbReference type="NCBI Taxonomy" id="929562"/>
    <lineage>
        <taxon>Bacteria</taxon>
        <taxon>Pseudomonadati</taxon>
        <taxon>Bacteroidota</taxon>
        <taxon>Cytophagia</taxon>
        <taxon>Cytophagales</taxon>
        <taxon>Leadbetterellaceae</taxon>
        <taxon>Emticicia</taxon>
    </lineage>
</organism>
<evidence type="ECO:0000313" key="2">
    <source>
        <dbReference type="Proteomes" id="UP000002875"/>
    </source>
</evidence>
<name>A0ABM5N7G7_EMTOG</name>
<evidence type="ECO:0000313" key="1">
    <source>
        <dbReference type="EMBL" id="AFK05455.1"/>
    </source>
</evidence>
<accession>A0ABM5N7G7</accession>